<dbReference type="InterPro" id="IPR021309">
    <property type="entry name" value="YgaP-like_TM"/>
</dbReference>
<reference evidence="4" key="1">
    <citation type="submission" date="2016-10" db="EMBL/GenBank/DDBJ databases">
        <authorList>
            <person name="Varghese N."/>
            <person name="Submissions S."/>
        </authorList>
    </citation>
    <scope>NUCLEOTIDE SEQUENCE [LARGE SCALE GENOMIC DNA]</scope>
    <source>
        <strain evidence="4">JCM 10271</strain>
    </source>
</reference>
<evidence type="ECO:0000256" key="1">
    <source>
        <dbReference type="SAM" id="Phobius"/>
    </source>
</evidence>
<dbReference type="RefSeq" id="WP_093010735.1">
    <property type="nucleotide sequence ID" value="NZ_FOXV01000005.1"/>
</dbReference>
<dbReference type="EMBL" id="FOXV01000005">
    <property type="protein sequence ID" value="SFQ41111.1"/>
    <property type="molecule type" value="Genomic_DNA"/>
</dbReference>
<gene>
    <name evidence="3" type="ORF">SAMN05421853_10596</name>
</gene>
<feature type="domain" description="Inner membrane protein YgaP-like transmembrane" evidence="2">
    <location>
        <begin position="1"/>
        <end position="67"/>
    </location>
</feature>
<sequence>MTKNMGTFDRAARIVVALILLYVAFGTSFAATGLLHWLAIGVAAVFVLTTLVGNCPLYSLVGIKTCRDC</sequence>
<proteinExistence type="predicted"/>
<dbReference type="AlphaFoldDB" id="A0A1I5YA55"/>
<name>A0A1I5YA55_9RHOB</name>
<keyword evidence="4" id="KW-1185">Reference proteome</keyword>
<organism evidence="3 4">
    <name type="scientific">Roseivivax halotolerans</name>
    <dbReference type="NCBI Taxonomy" id="93684"/>
    <lineage>
        <taxon>Bacteria</taxon>
        <taxon>Pseudomonadati</taxon>
        <taxon>Pseudomonadota</taxon>
        <taxon>Alphaproteobacteria</taxon>
        <taxon>Rhodobacterales</taxon>
        <taxon>Roseobacteraceae</taxon>
        <taxon>Roseivivax</taxon>
    </lineage>
</organism>
<evidence type="ECO:0000313" key="3">
    <source>
        <dbReference type="EMBL" id="SFQ41111.1"/>
    </source>
</evidence>
<evidence type="ECO:0000313" key="4">
    <source>
        <dbReference type="Proteomes" id="UP000243106"/>
    </source>
</evidence>
<dbReference type="STRING" id="93684.SAMN05421853_10596"/>
<keyword evidence="1" id="KW-0812">Transmembrane</keyword>
<dbReference type="Pfam" id="PF11127">
    <property type="entry name" value="YgaP-like_TM"/>
    <property type="match status" value="1"/>
</dbReference>
<keyword evidence="1" id="KW-1133">Transmembrane helix</keyword>
<feature type="transmembrane region" description="Helical" evidence="1">
    <location>
        <begin position="40"/>
        <end position="61"/>
    </location>
</feature>
<keyword evidence="1" id="KW-0472">Membrane</keyword>
<protein>
    <recommendedName>
        <fullName evidence="2">Inner membrane protein YgaP-like transmembrane domain-containing protein</fullName>
    </recommendedName>
</protein>
<accession>A0A1I5YA55</accession>
<dbReference type="Proteomes" id="UP000243106">
    <property type="component" value="Unassembled WGS sequence"/>
</dbReference>
<evidence type="ECO:0000259" key="2">
    <source>
        <dbReference type="Pfam" id="PF11127"/>
    </source>
</evidence>